<dbReference type="PANTHER" id="PTHR43249:SF1">
    <property type="entry name" value="D-GLUCOSIDE 3-DEHYDROGENASE"/>
    <property type="match status" value="1"/>
</dbReference>
<dbReference type="Gene3D" id="3.40.50.720">
    <property type="entry name" value="NAD(P)-binding Rossmann-like Domain"/>
    <property type="match status" value="1"/>
</dbReference>
<evidence type="ECO:0000259" key="2">
    <source>
        <dbReference type="Pfam" id="PF22725"/>
    </source>
</evidence>
<dbReference type="InterPro" id="IPR055170">
    <property type="entry name" value="GFO_IDH_MocA-like_dom"/>
</dbReference>
<dbReference type="InterPro" id="IPR052515">
    <property type="entry name" value="Gfo/Idh/MocA_Oxidoreductase"/>
</dbReference>
<dbReference type="InterPro" id="IPR000683">
    <property type="entry name" value="Gfo/Idh/MocA-like_OxRdtase_N"/>
</dbReference>
<dbReference type="RefSeq" id="WP_237875999.1">
    <property type="nucleotide sequence ID" value="NZ_JAKLTR010000020.1"/>
</dbReference>
<feature type="domain" description="GFO/IDH/MocA-like oxidoreductase" evidence="2">
    <location>
        <begin position="132"/>
        <end position="260"/>
    </location>
</feature>
<dbReference type="EMBL" id="JAKLTR010000020">
    <property type="protein sequence ID" value="MCG2617334.1"/>
    <property type="molecule type" value="Genomic_DNA"/>
</dbReference>
<name>A0ABS9KYN8_9BACT</name>
<organism evidence="3 4">
    <name type="scientific">Terrimonas ginsenosidimutans</name>
    <dbReference type="NCBI Taxonomy" id="2908004"/>
    <lineage>
        <taxon>Bacteria</taxon>
        <taxon>Pseudomonadati</taxon>
        <taxon>Bacteroidota</taxon>
        <taxon>Chitinophagia</taxon>
        <taxon>Chitinophagales</taxon>
        <taxon>Chitinophagaceae</taxon>
        <taxon>Terrimonas</taxon>
    </lineage>
</organism>
<gene>
    <name evidence="3" type="ORF">LZZ85_23760</name>
</gene>
<dbReference type="InterPro" id="IPR036291">
    <property type="entry name" value="NAD(P)-bd_dom_sf"/>
</dbReference>
<dbReference type="SUPFAM" id="SSF55347">
    <property type="entry name" value="Glyceraldehyde-3-phosphate dehydrogenase-like, C-terminal domain"/>
    <property type="match status" value="1"/>
</dbReference>
<evidence type="ECO:0000259" key="1">
    <source>
        <dbReference type="Pfam" id="PF01408"/>
    </source>
</evidence>
<dbReference type="Proteomes" id="UP001165367">
    <property type="component" value="Unassembled WGS sequence"/>
</dbReference>
<dbReference type="Gene3D" id="3.30.360.10">
    <property type="entry name" value="Dihydrodipicolinate Reductase, domain 2"/>
    <property type="match status" value="1"/>
</dbReference>
<comment type="caution">
    <text evidence="3">The sequence shown here is derived from an EMBL/GenBank/DDBJ whole genome shotgun (WGS) entry which is preliminary data.</text>
</comment>
<feature type="domain" description="Gfo/Idh/MocA-like oxidoreductase N-terminal" evidence="1">
    <location>
        <begin position="5"/>
        <end position="124"/>
    </location>
</feature>
<protein>
    <submittedName>
        <fullName evidence="3">Gfo/Idh/MocA family oxidoreductase</fullName>
    </submittedName>
</protein>
<dbReference type="SUPFAM" id="SSF51735">
    <property type="entry name" value="NAD(P)-binding Rossmann-fold domains"/>
    <property type="match status" value="1"/>
</dbReference>
<dbReference type="Pfam" id="PF22725">
    <property type="entry name" value="GFO_IDH_MocA_C3"/>
    <property type="match status" value="1"/>
</dbReference>
<sequence>MKKLSWGIIGCGDVTEVKSGPAFQKAENSSLVAVMRRNGTLAEDYARRHGVPKWYDDAAALINDPEVNAIYIATPPSSHEEYALAALAAGKPVYVEKPMTLNAESARRMSQAVKEHDGKLVVAHYRRQQPVFKKVKQLLDEKAIGEIRFASIDFRKAVLTEEELLVPRTAWRVDAQKAGGGLFHDLAPHQLDLMYHFFGEIQTASGIAVNQAGVYTADDMVAGTILFKNGVVFSGTWSFAVSKEQETDRCIIAGSEGEIRFSIFDHAPVVLAVRGDTTSFEFDPLPHVQQPMIQAVTDHFLGKGPNPCTVEQGVAVMELLDSFTRREGR</sequence>
<proteinExistence type="predicted"/>
<dbReference type="PANTHER" id="PTHR43249">
    <property type="entry name" value="UDP-N-ACETYL-2-AMINO-2-DEOXY-D-GLUCURONATE OXIDASE"/>
    <property type="match status" value="1"/>
</dbReference>
<evidence type="ECO:0000313" key="4">
    <source>
        <dbReference type="Proteomes" id="UP001165367"/>
    </source>
</evidence>
<evidence type="ECO:0000313" key="3">
    <source>
        <dbReference type="EMBL" id="MCG2617334.1"/>
    </source>
</evidence>
<dbReference type="Pfam" id="PF01408">
    <property type="entry name" value="GFO_IDH_MocA"/>
    <property type="match status" value="1"/>
</dbReference>
<accession>A0ABS9KYN8</accession>
<keyword evidence="4" id="KW-1185">Reference proteome</keyword>
<reference evidence="3" key="1">
    <citation type="submission" date="2022-01" db="EMBL/GenBank/DDBJ databases">
        <authorList>
            <person name="Jo J.-H."/>
            <person name="Im W.-T."/>
        </authorList>
    </citation>
    <scope>NUCLEOTIDE SEQUENCE</scope>
    <source>
        <strain evidence="3">NA20</strain>
    </source>
</reference>